<keyword evidence="6" id="KW-0498">Mitosis</keyword>
<accession>A0A158QK10</accession>
<feature type="region of interest" description="Disordered" evidence="11">
    <location>
        <begin position="140"/>
        <end position="202"/>
    </location>
</feature>
<protein>
    <recommendedName>
        <fullName evidence="8">Fizzy-related protein homolog</fullName>
    </recommendedName>
    <alternativeName>
        <fullName evidence="9">Cdh1/Hct1 homolog</fullName>
    </alternativeName>
</protein>
<dbReference type="Pfam" id="PF24807">
    <property type="entry name" value="WD40_CDC20-Fz"/>
    <property type="match status" value="1"/>
</dbReference>
<evidence type="ECO:0000256" key="5">
    <source>
        <dbReference type="ARBA" id="ARBA00022737"/>
    </source>
</evidence>
<dbReference type="OrthoDB" id="10263272at2759"/>
<dbReference type="EMBL" id="UZAF01016146">
    <property type="protein sequence ID" value="VDO21651.1"/>
    <property type="molecule type" value="Genomic_DNA"/>
</dbReference>
<evidence type="ECO:0000256" key="3">
    <source>
        <dbReference type="ARBA" id="ARBA00022574"/>
    </source>
</evidence>
<evidence type="ECO:0000256" key="9">
    <source>
        <dbReference type="ARBA" id="ARBA00081406"/>
    </source>
</evidence>
<dbReference type="OMA" id="FHHEYEK"/>
<dbReference type="GO" id="GO:0051301">
    <property type="term" value="P:cell division"/>
    <property type="evidence" value="ECO:0007669"/>
    <property type="project" value="UniProtKB-KW"/>
</dbReference>
<dbReference type="GO" id="GO:1905786">
    <property type="term" value="P:positive regulation of anaphase-promoting complex-dependent catabolic process"/>
    <property type="evidence" value="ECO:0007669"/>
    <property type="project" value="TreeGrafter"/>
</dbReference>
<dbReference type="InterPro" id="IPR015943">
    <property type="entry name" value="WD40/YVTN_repeat-like_dom_sf"/>
</dbReference>
<evidence type="ECO:0000256" key="4">
    <source>
        <dbReference type="ARBA" id="ARBA00022618"/>
    </source>
</evidence>
<keyword evidence="5" id="KW-0677">Repeat</keyword>
<dbReference type="GO" id="GO:1990757">
    <property type="term" value="F:ubiquitin ligase activator activity"/>
    <property type="evidence" value="ECO:0007669"/>
    <property type="project" value="TreeGrafter"/>
</dbReference>
<evidence type="ECO:0000256" key="7">
    <source>
        <dbReference type="ARBA" id="ARBA00023306"/>
    </source>
</evidence>
<feature type="compositionally biased region" description="Low complexity" evidence="11">
    <location>
        <begin position="75"/>
        <end position="107"/>
    </location>
</feature>
<evidence type="ECO:0000256" key="10">
    <source>
        <dbReference type="PROSITE-ProRule" id="PRU00221"/>
    </source>
</evidence>
<dbReference type="InterPro" id="IPR056150">
    <property type="entry name" value="WD40_CDC20-Fz"/>
</dbReference>
<sequence length="521" mass="58420">MIPSPSSKERKLLKPHNPGTSPVKICQPPVRSPLVTPTKSYGDRFIPIRKPNQEWTTRYNAIVCPEQESPVSFKRPTANRTPATTTNVTNNNGSPSSQYNQNQNTNNEESRQDQMVVRALLRNELLQDRIDDIRSCYKDLETEKPPSSPAGGLFSYIKRTPTKLGDPSTSHSFALSPFSGPLSEDSQRLLKSPRKPQRKVPKNPYKVLDAPELQDDFYLNLVDWSSQNMLSVGLNTCVYLWSACNSQVVKLCDLVNDQDTVTSVQWADKGELLAVGTNRGITQIWDVHSQKMTMELSGHTSRVGCLAWNGDLVCSGSRDRHIIQRDIRQPHNTEKKMSAHRQEVCGLKWSPDKQYLASGGNDNQLLVWSMRRTDPSQTFTEHSAAVKALAWSPHHHGLLVSGGGTADRHLRFWNTLTGQPMQAIDTGSQVCNVAWSKHSSELVSTHGYSLNQVIIWKYPSLQPVTKLSGHQFRVLYLAMSPDGESIVTGAGDETLRFWHVFSKSGQQRAARSKLNLFHSLR</sequence>
<dbReference type="PANTHER" id="PTHR19918:SF1">
    <property type="entry name" value="FIZZY-RELATED PROTEIN HOMOLOG"/>
    <property type="match status" value="1"/>
</dbReference>
<proteinExistence type="inferred from homology"/>
<dbReference type="GO" id="GO:0031145">
    <property type="term" value="P:anaphase-promoting complex-dependent catabolic process"/>
    <property type="evidence" value="ECO:0007669"/>
    <property type="project" value="TreeGrafter"/>
</dbReference>
<feature type="repeat" description="WD" evidence="10">
    <location>
        <begin position="254"/>
        <end position="295"/>
    </location>
</feature>
<dbReference type="InterPro" id="IPR036322">
    <property type="entry name" value="WD40_repeat_dom_sf"/>
</dbReference>
<dbReference type="InterPro" id="IPR033010">
    <property type="entry name" value="Cdc20/Fizzy"/>
</dbReference>
<comment type="similarity">
    <text evidence="2">Belongs to the WD repeat CDC20/Fizzy family.</text>
</comment>
<evidence type="ECO:0000256" key="1">
    <source>
        <dbReference type="ARBA" id="ARBA00004906"/>
    </source>
</evidence>
<dbReference type="Proteomes" id="UP000268014">
    <property type="component" value="Unassembled WGS sequence"/>
</dbReference>
<comment type="pathway">
    <text evidence="1">Protein modification; protein ubiquitination.</text>
</comment>
<dbReference type="FunFam" id="2.130.10.10:FF:000025">
    <property type="entry name" value="FIZZY-related 2 isoform 1"/>
    <property type="match status" value="1"/>
</dbReference>
<keyword evidence="14" id="KW-1185">Reference proteome</keyword>
<feature type="repeat" description="WD" evidence="10">
    <location>
        <begin position="337"/>
        <end position="378"/>
    </location>
</feature>
<keyword evidence="4" id="KW-0132">Cell division</keyword>
<evidence type="ECO:0000256" key="6">
    <source>
        <dbReference type="ARBA" id="ARBA00022776"/>
    </source>
</evidence>
<dbReference type="SUPFAM" id="SSF50978">
    <property type="entry name" value="WD40 repeat-like"/>
    <property type="match status" value="1"/>
</dbReference>
<dbReference type="InterPro" id="IPR001680">
    <property type="entry name" value="WD40_rpt"/>
</dbReference>
<feature type="repeat" description="WD" evidence="10">
    <location>
        <begin position="467"/>
        <end position="500"/>
    </location>
</feature>
<dbReference type="PROSITE" id="PS50082">
    <property type="entry name" value="WD_REPEATS_2"/>
    <property type="match status" value="3"/>
</dbReference>
<dbReference type="PANTHER" id="PTHR19918">
    <property type="entry name" value="CELL DIVISION CYCLE 20 CDC20 FIZZY -RELATED"/>
    <property type="match status" value="1"/>
</dbReference>
<organism evidence="15">
    <name type="scientific">Haemonchus placei</name>
    <name type="common">Barber's pole worm</name>
    <dbReference type="NCBI Taxonomy" id="6290"/>
    <lineage>
        <taxon>Eukaryota</taxon>
        <taxon>Metazoa</taxon>
        <taxon>Ecdysozoa</taxon>
        <taxon>Nematoda</taxon>
        <taxon>Chromadorea</taxon>
        <taxon>Rhabditida</taxon>
        <taxon>Rhabditina</taxon>
        <taxon>Rhabditomorpha</taxon>
        <taxon>Strongyloidea</taxon>
        <taxon>Trichostrongylidae</taxon>
        <taxon>Haemonchus</taxon>
    </lineage>
</organism>
<keyword evidence="7" id="KW-0131">Cell cycle</keyword>
<evidence type="ECO:0000256" key="11">
    <source>
        <dbReference type="SAM" id="MobiDB-lite"/>
    </source>
</evidence>
<evidence type="ECO:0000313" key="14">
    <source>
        <dbReference type="Proteomes" id="UP000268014"/>
    </source>
</evidence>
<dbReference type="PROSITE" id="PS50294">
    <property type="entry name" value="WD_REPEATS_REGION"/>
    <property type="match status" value="2"/>
</dbReference>
<name>A0A158QK10_HAEPC</name>
<evidence type="ECO:0000313" key="13">
    <source>
        <dbReference type="EMBL" id="VDO21651.1"/>
    </source>
</evidence>
<dbReference type="AlphaFoldDB" id="A0A158QK10"/>
<keyword evidence="3 10" id="KW-0853">WD repeat</keyword>
<evidence type="ECO:0000256" key="2">
    <source>
        <dbReference type="ARBA" id="ARBA00006445"/>
    </source>
</evidence>
<reference evidence="13 14" key="2">
    <citation type="submission" date="2018-11" db="EMBL/GenBank/DDBJ databases">
        <authorList>
            <consortium name="Pathogen Informatics"/>
        </authorList>
    </citation>
    <scope>NUCLEOTIDE SEQUENCE [LARGE SCALE GENOMIC DNA]</scope>
    <source>
        <strain evidence="13 14">MHpl1</strain>
    </source>
</reference>
<dbReference type="WBParaSite" id="HPLM_0000377501-mRNA-1">
    <property type="protein sequence ID" value="HPLM_0000377501-mRNA-1"/>
    <property type="gene ID" value="HPLM_0000377501"/>
</dbReference>
<dbReference type="GO" id="GO:0010997">
    <property type="term" value="F:anaphase-promoting complex binding"/>
    <property type="evidence" value="ECO:0007669"/>
    <property type="project" value="InterPro"/>
</dbReference>
<feature type="compositionally biased region" description="Basic residues" evidence="11">
    <location>
        <begin position="191"/>
        <end position="201"/>
    </location>
</feature>
<dbReference type="CDD" id="cd00200">
    <property type="entry name" value="WD40"/>
    <property type="match status" value="1"/>
</dbReference>
<dbReference type="Gene3D" id="2.130.10.10">
    <property type="entry name" value="YVTN repeat-like/Quinoprotein amine dehydrogenase"/>
    <property type="match status" value="1"/>
</dbReference>
<feature type="region of interest" description="Disordered" evidence="11">
    <location>
        <begin position="1"/>
        <end position="38"/>
    </location>
</feature>
<gene>
    <name evidence="13" type="ORF">HPLM_LOCUS3767</name>
</gene>
<feature type="domain" description="CDC20/Fizzy WD40" evidence="12">
    <location>
        <begin position="208"/>
        <end position="498"/>
    </location>
</feature>
<reference evidence="15" key="1">
    <citation type="submission" date="2016-04" db="UniProtKB">
        <authorList>
            <consortium name="WormBaseParasite"/>
        </authorList>
    </citation>
    <scope>IDENTIFICATION</scope>
</reference>
<evidence type="ECO:0000259" key="12">
    <source>
        <dbReference type="Pfam" id="PF24807"/>
    </source>
</evidence>
<evidence type="ECO:0000256" key="8">
    <source>
        <dbReference type="ARBA" id="ARBA00073600"/>
    </source>
</evidence>
<feature type="region of interest" description="Disordered" evidence="11">
    <location>
        <begin position="70"/>
        <end position="112"/>
    </location>
</feature>
<dbReference type="GO" id="GO:0005680">
    <property type="term" value="C:anaphase-promoting complex"/>
    <property type="evidence" value="ECO:0007669"/>
    <property type="project" value="TreeGrafter"/>
</dbReference>
<dbReference type="SMART" id="SM00320">
    <property type="entry name" value="WD40"/>
    <property type="match status" value="7"/>
</dbReference>
<evidence type="ECO:0000313" key="15">
    <source>
        <dbReference type="WBParaSite" id="HPLM_0000377501-mRNA-1"/>
    </source>
</evidence>
<dbReference type="STRING" id="6290.A0A158QK10"/>